<gene>
    <name evidence="1" type="ORF">FOB51_04510</name>
</gene>
<sequence>MEKWERVASKIDIRAPINIDELMEATATIGPLRIRRLGSPYEIDVAVYKCICATEDCQERVVAVWRRNGLLSRHWLISSEDLCSYENLSSFGYAVEFGDLSDPRGEVLLTEVRIFQEMGMPYSDIAEPICVCSSCAAEVGIDQLSNMSLLTQIAFELQDRDQIFSEAFDLAGENGVEIAKRAFNAGYSAARNIDELSIKENLERSALQGNAVVAAARAGGEARAAAAKHNREAILSEMARLIGEGKSVSSAALIAANRGIGKSQDANRKAWNRHKSGT</sequence>
<accession>A0A5P2QNE5</accession>
<dbReference type="AlphaFoldDB" id="A0A5P2QNE5"/>
<dbReference type="RefSeq" id="WP_150349855.1">
    <property type="nucleotide sequence ID" value="NZ_CP038095.1"/>
</dbReference>
<reference evidence="1 2" key="1">
    <citation type="submission" date="2019-09" db="EMBL/GenBank/DDBJ databases">
        <title>FDA dAtabase for Regulatory Grade micrObial Sequences (FDA-ARGOS): Supporting development and validation of Infectious Disease Dx tests.</title>
        <authorList>
            <person name="Sciortino C."/>
            <person name="Tallon L."/>
            <person name="Sadzewicz L."/>
            <person name="Vavikolanu K."/>
            <person name="Mehta A."/>
            <person name="Aluvathingal J."/>
            <person name="Nadendla S."/>
            <person name="Nandy P."/>
            <person name="Geyer C."/>
            <person name="Yan Y."/>
            <person name="Sichtig H."/>
        </authorList>
    </citation>
    <scope>NUCLEOTIDE SEQUENCE [LARGE SCALE GENOMIC DNA]</scope>
    <source>
        <strain evidence="1 2">FDAARGOS_643</strain>
    </source>
</reference>
<proteinExistence type="predicted"/>
<protein>
    <submittedName>
        <fullName evidence="1">Uncharacterized protein</fullName>
    </submittedName>
</protein>
<dbReference type="EMBL" id="CP044081">
    <property type="protein sequence ID" value="QEU07345.1"/>
    <property type="molecule type" value="Genomic_DNA"/>
</dbReference>
<evidence type="ECO:0000313" key="2">
    <source>
        <dbReference type="Proteomes" id="UP000324507"/>
    </source>
</evidence>
<evidence type="ECO:0000313" key="1">
    <source>
        <dbReference type="EMBL" id="QEU07345.1"/>
    </source>
</evidence>
<name>A0A5P2QNE5_9RHOB</name>
<organism evidence="1 2">
    <name type="scientific">Paracoccus yeei</name>
    <dbReference type="NCBI Taxonomy" id="147645"/>
    <lineage>
        <taxon>Bacteria</taxon>
        <taxon>Pseudomonadati</taxon>
        <taxon>Pseudomonadota</taxon>
        <taxon>Alphaproteobacteria</taxon>
        <taxon>Rhodobacterales</taxon>
        <taxon>Paracoccaceae</taxon>
        <taxon>Paracoccus</taxon>
    </lineage>
</organism>
<dbReference type="Proteomes" id="UP000324507">
    <property type="component" value="Chromosome"/>
</dbReference>